<keyword evidence="1" id="KW-0732">Signal</keyword>
<evidence type="ECO:0000256" key="1">
    <source>
        <dbReference type="ARBA" id="ARBA00022729"/>
    </source>
</evidence>
<dbReference type="PROSITE" id="PS50914">
    <property type="entry name" value="BON"/>
    <property type="match status" value="3"/>
</dbReference>
<organism evidence="3 4">
    <name type="scientific">Caballeronia sordidicola</name>
    <name type="common">Burkholderia sordidicola</name>
    <dbReference type="NCBI Taxonomy" id="196367"/>
    <lineage>
        <taxon>Bacteria</taxon>
        <taxon>Pseudomonadati</taxon>
        <taxon>Pseudomonadota</taxon>
        <taxon>Betaproteobacteria</taxon>
        <taxon>Burkholderiales</taxon>
        <taxon>Burkholderiaceae</taxon>
        <taxon>Caballeronia</taxon>
    </lineage>
</organism>
<proteinExistence type="predicted"/>
<evidence type="ECO:0000313" key="3">
    <source>
        <dbReference type="EMBL" id="OXC72167.1"/>
    </source>
</evidence>
<gene>
    <name evidence="3" type="ORF">BSU04_43265</name>
</gene>
<feature type="domain" description="BON" evidence="2">
    <location>
        <begin position="149"/>
        <end position="216"/>
    </location>
</feature>
<dbReference type="InterPro" id="IPR051686">
    <property type="entry name" value="Lipoprotein_DolP"/>
</dbReference>
<dbReference type="Gene3D" id="3.30.1340.30">
    <property type="match status" value="3"/>
</dbReference>
<dbReference type="PANTHER" id="PTHR34606:SF4">
    <property type="entry name" value="OUTER MEMBRANE LIPOPROTEIN DOLP"/>
    <property type="match status" value="1"/>
</dbReference>
<dbReference type="RefSeq" id="WP_089165972.1">
    <property type="nucleotide sequence ID" value="NZ_MTHB01000280.1"/>
</dbReference>
<comment type="caution">
    <text evidence="3">The sequence shown here is derived from an EMBL/GenBank/DDBJ whole genome shotgun (WGS) entry which is preliminary data.</text>
</comment>
<dbReference type="AlphaFoldDB" id="A0A226WN26"/>
<evidence type="ECO:0000259" key="2">
    <source>
        <dbReference type="PROSITE" id="PS50914"/>
    </source>
</evidence>
<protein>
    <submittedName>
        <fullName evidence="3">Osmotically inducible protein Y</fullName>
    </submittedName>
</protein>
<feature type="domain" description="BON" evidence="2">
    <location>
        <begin position="3"/>
        <end position="73"/>
    </location>
</feature>
<dbReference type="PANTHER" id="PTHR34606">
    <property type="entry name" value="BON DOMAIN-CONTAINING PROTEIN"/>
    <property type="match status" value="1"/>
</dbReference>
<sequence>MKTDRQLKQDVGEELDWTPEVDSSNFAVEVKDGIVTLDGHPSSYAEKLAAEKGVQRVSGVKAMVVEAEVRLPSKDVMSDADIARAATSALQWTVGLKEGAVQVQVEKGWVTLRGDVDLNWQRHRAARRIAHMRGVTGVANMIKVGGNLAPADVGEQISRALLRHAEREAKHIAIEVRDGVVTLSGTVGTYGEREAARGAAWSAPGVHAVVDHLVVE</sequence>
<accession>A0A226WN26</accession>
<dbReference type="Pfam" id="PF04972">
    <property type="entry name" value="BON"/>
    <property type="match status" value="3"/>
</dbReference>
<evidence type="ECO:0000313" key="4">
    <source>
        <dbReference type="Proteomes" id="UP000214720"/>
    </source>
</evidence>
<feature type="domain" description="BON" evidence="2">
    <location>
        <begin position="78"/>
        <end position="146"/>
    </location>
</feature>
<dbReference type="EMBL" id="MTHB01000280">
    <property type="protein sequence ID" value="OXC72167.1"/>
    <property type="molecule type" value="Genomic_DNA"/>
</dbReference>
<dbReference type="InterPro" id="IPR014004">
    <property type="entry name" value="Transpt-assoc_nodulatn_dom_bac"/>
</dbReference>
<name>A0A226WN26_CABSO</name>
<reference evidence="4" key="1">
    <citation type="submission" date="2017-01" db="EMBL/GenBank/DDBJ databases">
        <title>Genome Analysis of Deinococcus marmoris KOPRI26562.</title>
        <authorList>
            <person name="Kim J.H."/>
            <person name="Oh H.-M."/>
        </authorList>
    </citation>
    <scope>NUCLEOTIDE SEQUENCE [LARGE SCALE GENOMIC DNA]</scope>
    <source>
        <strain evidence="4">PAMC 26633</strain>
    </source>
</reference>
<dbReference type="OrthoDB" id="870892at2"/>
<dbReference type="InterPro" id="IPR007055">
    <property type="entry name" value="BON_dom"/>
</dbReference>
<dbReference type="SMART" id="SM00749">
    <property type="entry name" value="BON"/>
    <property type="match status" value="3"/>
</dbReference>
<dbReference type="Proteomes" id="UP000214720">
    <property type="component" value="Unassembled WGS sequence"/>
</dbReference>